<keyword evidence="2 4" id="KW-0547">Nucleotide-binding</keyword>
<evidence type="ECO:0000313" key="7">
    <source>
        <dbReference type="Proteomes" id="UP000283817"/>
    </source>
</evidence>
<evidence type="ECO:0000256" key="1">
    <source>
        <dbReference type="ARBA" id="ARBA00022598"/>
    </source>
</evidence>
<dbReference type="Pfam" id="PF18603">
    <property type="entry name" value="LAL_C2"/>
    <property type="match status" value="1"/>
</dbReference>
<sequence length="412" mass="44201">MRPRALILIEGARTGNGLLYVQAAERLGLHPITLSADPAQYDYLAEDGTGAIRVDTGDLGALIRECSRLLMTFDIAGIIGFAGLDESVNVTVGRLCRHFGLPGPSPASIEHCYDKFAQRRLLAQAGVSIPAYRVAANAREVVSAAAEIGLPVVLKPIVGSGSSGVRLCRDVDEVAEHTSYLLGGTHVWQCSPRILVEEYAQGPYCIANTMGNEVIGVAAGEFGPPPYFVFRETIFPAPLTDNEYKRIVQDSLSCLQALSLDWGPANIEFRRTKRGPVVIEVNPRISGAPDPQLIQLACGVDLITEHVKLAIGEELDLRKSHSQTAAARNLVPDCDGTLDWIEGASRAAAVPGIIEVKLYVEPKSPIVLKGDYRDWIGHIIAASPSAAQTAAILDRAVGLLDWSITPFPIPVS</sequence>
<evidence type="ECO:0000256" key="4">
    <source>
        <dbReference type="PROSITE-ProRule" id="PRU00409"/>
    </source>
</evidence>
<dbReference type="InterPro" id="IPR011761">
    <property type="entry name" value="ATP-grasp"/>
</dbReference>
<proteinExistence type="predicted"/>
<dbReference type="SUPFAM" id="SSF56059">
    <property type="entry name" value="Glutathione synthetase ATP-binding domain-like"/>
    <property type="match status" value="1"/>
</dbReference>
<dbReference type="InterPro" id="IPR052032">
    <property type="entry name" value="ATP-dep_AA_Ligase"/>
</dbReference>
<dbReference type="InterPro" id="IPR005479">
    <property type="entry name" value="CPAse_ATP-bd"/>
</dbReference>
<evidence type="ECO:0000313" key="6">
    <source>
        <dbReference type="EMBL" id="RWX25234.1"/>
    </source>
</evidence>
<accession>A0A444HQY8</accession>
<organism evidence="6 7">
    <name type="scientific">Rhizobium leguminosarum</name>
    <dbReference type="NCBI Taxonomy" id="384"/>
    <lineage>
        <taxon>Bacteria</taxon>
        <taxon>Pseudomonadati</taxon>
        <taxon>Pseudomonadota</taxon>
        <taxon>Alphaproteobacteria</taxon>
        <taxon>Hyphomicrobiales</taxon>
        <taxon>Rhizobiaceae</taxon>
        <taxon>Rhizobium/Agrobacterium group</taxon>
        <taxon>Rhizobium</taxon>
    </lineage>
</organism>
<reference evidence="6 7" key="1">
    <citation type="submission" date="2019-01" db="EMBL/GenBank/DDBJ databases">
        <title>RHIZO-ID as a novel technology for direct rhizobia identification.</title>
        <authorList>
            <person name="De Meyer S.E."/>
        </authorList>
    </citation>
    <scope>NUCLEOTIDE SEQUENCE [LARGE SCALE GENOMIC DNA]</scope>
    <source>
        <strain evidence="6 7">WSM448</strain>
    </source>
</reference>
<dbReference type="RefSeq" id="WP_128411752.1">
    <property type="nucleotide sequence ID" value="NZ_SBHX01000063.1"/>
</dbReference>
<dbReference type="GO" id="GO:0016874">
    <property type="term" value="F:ligase activity"/>
    <property type="evidence" value="ECO:0007669"/>
    <property type="project" value="UniProtKB-KW"/>
</dbReference>
<dbReference type="AlphaFoldDB" id="A0A444HQY8"/>
<evidence type="ECO:0000256" key="3">
    <source>
        <dbReference type="ARBA" id="ARBA00022840"/>
    </source>
</evidence>
<dbReference type="Gene3D" id="3.30.470.20">
    <property type="entry name" value="ATP-grasp fold, B domain"/>
    <property type="match status" value="1"/>
</dbReference>
<dbReference type="EMBL" id="SBHX01000063">
    <property type="protein sequence ID" value="RWX25234.1"/>
    <property type="molecule type" value="Genomic_DNA"/>
</dbReference>
<keyword evidence="1" id="KW-0436">Ligase</keyword>
<dbReference type="PROSITE" id="PS00867">
    <property type="entry name" value="CPSASE_2"/>
    <property type="match status" value="1"/>
</dbReference>
<dbReference type="Proteomes" id="UP000283817">
    <property type="component" value="Unassembled WGS sequence"/>
</dbReference>
<dbReference type="Pfam" id="PF02786">
    <property type="entry name" value="CPSase_L_D2"/>
    <property type="match status" value="1"/>
</dbReference>
<name>A0A444HQY8_RHILE</name>
<comment type="caution">
    <text evidence="6">The sequence shown here is derived from an EMBL/GenBank/DDBJ whole genome shotgun (WGS) entry which is preliminary data.</text>
</comment>
<dbReference type="GO" id="GO:0046872">
    <property type="term" value="F:metal ion binding"/>
    <property type="evidence" value="ECO:0007669"/>
    <property type="project" value="InterPro"/>
</dbReference>
<evidence type="ECO:0000259" key="5">
    <source>
        <dbReference type="PROSITE" id="PS50975"/>
    </source>
</evidence>
<keyword evidence="3 4" id="KW-0067">ATP-binding</keyword>
<dbReference type="PANTHER" id="PTHR43585">
    <property type="entry name" value="FUMIPYRROLE BIOSYNTHESIS PROTEIN C"/>
    <property type="match status" value="1"/>
</dbReference>
<feature type="domain" description="ATP-grasp" evidence="5">
    <location>
        <begin position="119"/>
        <end position="311"/>
    </location>
</feature>
<dbReference type="GO" id="GO:0005524">
    <property type="term" value="F:ATP binding"/>
    <property type="evidence" value="ECO:0007669"/>
    <property type="project" value="UniProtKB-UniRule"/>
</dbReference>
<dbReference type="PROSITE" id="PS50975">
    <property type="entry name" value="ATP_GRASP"/>
    <property type="match status" value="1"/>
</dbReference>
<gene>
    <name evidence="6" type="ORF">EHI47_26355</name>
</gene>
<dbReference type="PANTHER" id="PTHR43585:SF2">
    <property type="entry name" value="ATP-GRASP ENZYME FSQD"/>
    <property type="match status" value="1"/>
</dbReference>
<evidence type="ECO:0000256" key="2">
    <source>
        <dbReference type="ARBA" id="ARBA00022741"/>
    </source>
</evidence>
<dbReference type="InterPro" id="IPR040570">
    <property type="entry name" value="LAL_C2"/>
</dbReference>
<protein>
    <submittedName>
        <fullName evidence="6">ATP-grasp domain-containing protein</fullName>
    </submittedName>
</protein>